<proteinExistence type="predicted"/>
<dbReference type="Proteomes" id="UP000179264">
    <property type="component" value="Unassembled WGS sequence"/>
</dbReference>
<dbReference type="AlphaFoldDB" id="A0A1G2T9P9"/>
<sequence>MKKRETAEKTFKVLGHGDKLHSSDLFQKSSGQLVKCPPQVVGVVLKQGISTLWVRPINKTV</sequence>
<evidence type="ECO:0000313" key="1">
    <source>
        <dbReference type="EMBL" id="OHA93996.1"/>
    </source>
</evidence>
<protein>
    <submittedName>
        <fullName evidence="1">Uncharacterized protein</fullName>
    </submittedName>
</protein>
<name>A0A1G2T9P9_9BACT</name>
<evidence type="ECO:0000313" key="2">
    <source>
        <dbReference type="Proteomes" id="UP000179264"/>
    </source>
</evidence>
<organism evidence="1 2">
    <name type="scientific">Candidatus Zambryskibacteria bacterium RIFCSPHIGHO2_02_38_10.5</name>
    <dbReference type="NCBI Taxonomy" id="1802742"/>
    <lineage>
        <taxon>Bacteria</taxon>
        <taxon>Candidatus Zambryskiibacteriota</taxon>
    </lineage>
</organism>
<comment type="caution">
    <text evidence="1">The sequence shown here is derived from an EMBL/GenBank/DDBJ whole genome shotgun (WGS) entry which is preliminary data.</text>
</comment>
<reference evidence="1 2" key="1">
    <citation type="journal article" date="2016" name="Nat. Commun.">
        <title>Thousands of microbial genomes shed light on interconnected biogeochemical processes in an aquifer system.</title>
        <authorList>
            <person name="Anantharaman K."/>
            <person name="Brown C.T."/>
            <person name="Hug L.A."/>
            <person name="Sharon I."/>
            <person name="Castelle C.J."/>
            <person name="Probst A.J."/>
            <person name="Thomas B.C."/>
            <person name="Singh A."/>
            <person name="Wilkins M.J."/>
            <person name="Karaoz U."/>
            <person name="Brodie E.L."/>
            <person name="Williams K.H."/>
            <person name="Hubbard S.S."/>
            <person name="Banfield J.F."/>
        </authorList>
    </citation>
    <scope>NUCLEOTIDE SEQUENCE [LARGE SCALE GENOMIC DNA]</scope>
</reference>
<dbReference type="EMBL" id="MHVL01000004">
    <property type="protein sequence ID" value="OHA93996.1"/>
    <property type="molecule type" value="Genomic_DNA"/>
</dbReference>
<accession>A0A1G2T9P9</accession>
<gene>
    <name evidence="1" type="ORF">A2W58_01905</name>
</gene>